<feature type="transmembrane region" description="Helical" evidence="5">
    <location>
        <begin position="395"/>
        <end position="416"/>
    </location>
</feature>
<dbReference type="Proteomes" id="UP001623558">
    <property type="component" value="Unassembled WGS sequence"/>
</dbReference>
<keyword evidence="2 5" id="KW-0812">Transmembrane</keyword>
<sequence>MNKIFLVIKREYLTRVSKKSFWIASLVAPLLLTAIYAVPIWLATRDKEVKQVAIWDGSGLFEQKDLADKEIAFQLVKGEVANIKKTFDKQGYSAFAAIPADILTNPQSLKIYSEKNLSLSLKNDIERMVQNKVREILLRNAGISTLKYKETQVDISSDTITVSKQGAETTSSSGGAMILAAILGFLLYLSLLLYGSQVMNGVIEEKSSRIIEVIISSIKPYQLMLGKILGVGMVGLTQFLLWIVLTIGLSTATSKLYQAPSRMATVANSSNSDELKKSVAKVETSSSQPMDELNKVIESTNIPLILGSFFFYFLFGYLLYSSLFAAIGSAVESAAEAQQFTFPVMIPIILAFILAQFTMQDPDSSIAFWASIIPFTSPINMMVRLPYGVPTWEIVLSMVLLVGGFLACSWLSSRIYRVGILMYGKKMTWKEISKWVFYKN</sequence>
<evidence type="ECO:0000256" key="3">
    <source>
        <dbReference type="ARBA" id="ARBA00022989"/>
    </source>
</evidence>
<evidence type="ECO:0000259" key="6">
    <source>
        <dbReference type="Pfam" id="PF12698"/>
    </source>
</evidence>
<evidence type="ECO:0000313" key="8">
    <source>
        <dbReference type="Proteomes" id="UP001623558"/>
    </source>
</evidence>
<comment type="caution">
    <text evidence="7">The sequence shown here is derived from an EMBL/GenBank/DDBJ whole genome shotgun (WGS) entry which is preliminary data.</text>
</comment>
<evidence type="ECO:0000256" key="4">
    <source>
        <dbReference type="ARBA" id="ARBA00023136"/>
    </source>
</evidence>
<dbReference type="PANTHER" id="PTHR43471">
    <property type="entry name" value="ABC TRANSPORTER PERMEASE"/>
    <property type="match status" value="1"/>
</dbReference>
<feature type="transmembrane region" description="Helical" evidence="5">
    <location>
        <begin position="174"/>
        <end position="194"/>
    </location>
</feature>
<name>A0ABW8RYF7_9BACT</name>
<feature type="transmembrane region" description="Helical" evidence="5">
    <location>
        <begin position="20"/>
        <end position="42"/>
    </location>
</feature>
<dbReference type="SUPFAM" id="SSF53850">
    <property type="entry name" value="Periplasmic binding protein-like II"/>
    <property type="match status" value="1"/>
</dbReference>
<dbReference type="RefSeq" id="WP_406751846.1">
    <property type="nucleotide sequence ID" value="NZ_JBEWZH010000008.1"/>
</dbReference>
<gene>
    <name evidence="7" type="ORF">U0R11_11645</name>
</gene>
<keyword evidence="3 5" id="KW-1133">Transmembrane helix</keyword>
<evidence type="ECO:0000256" key="1">
    <source>
        <dbReference type="ARBA" id="ARBA00004141"/>
    </source>
</evidence>
<keyword evidence="4 5" id="KW-0472">Membrane</keyword>
<dbReference type="Pfam" id="PF12698">
    <property type="entry name" value="ABC2_membrane_3"/>
    <property type="match status" value="1"/>
</dbReference>
<dbReference type="Gene3D" id="3.40.190.10">
    <property type="entry name" value="Periplasmic binding protein-like II"/>
    <property type="match status" value="1"/>
</dbReference>
<feature type="transmembrane region" description="Helical" evidence="5">
    <location>
        <begin position="302"/>
        <end position="320"/>
    </location>
</feature>
<feature type="transmembrane region" description="Helical" evidence="5">
    <location>
        <begin position="340"/>
        <end position="359"/>
    </location>
</feature>
<feature type="domain" description="ABC-2 type transporter transmembrane" evidence="6">
    <location>
        <begin position="19"/>
        <end position="413"/>
    </location>
</feature>
<accession>A0ABW8RYF7</accession>
<reference evidence="7 8" key="1">
    <citation type="submission" date="2024-07" db="EMBL/GenBank/DDBJ databases">
        <authorList>
            <person name="Pitt A."/>
            <person name="Hahn M.W."/>
        </authorList>
    </citation>
    <scope>NUCLEOTIDE SEQUENCE [LARGE SCALE GENOMIC DNA]</scope>
    <source>
        <strain evidence="7 8">1-SAACH-A3</strain>
    </source>
</reference>
<dbReference type="InterPro" id="IPR013525">
    <property type="entry name" value="ABC2_TM"/>
</dbReference>
<evidence type="ECO:0000256" key="5">
    <source>
        <dbReference type="SAM" id="Phobius"/>
    </source>
</evidence>
<dbReference type="PANTHER" id="PTHR43471:SF3">
    <property type="entry name" value="ABC TRANSPORTER PERMEASE PROTEIN NATB"/>
    <property type="match status" value="1"/>
</dbReference>
<evidence type="ECO:0000256" key="2">
    <source>
        <dbReference type="ARBA" id="ARBA00022692"/>
    </source>
</evidence>
<dbReference type="EMBL" id="JBEWZH010000008">
    <property type="protein sequence ID" value="MFL0163047.1"/>
    <property type="molecule type" value="Genomic_DNA"/>
</dbReference>
<protein>
    <submittedName>
        <fullName evidence="7">ABC transporter permease</fullName>
    </submittedName>
</protein>
<keyword evidence="8" id="KW-1185">Reference proteome</keyword>
<evidence type="ECO:0000313" key="7">
    <source>
        <dbReference type="EMBL" id="MFL0163047.1"/>
    </source>
</evidence>
<organism evidence="7 8">
    <name type="scientific">Aquirufa salirivi</name>
    <dbReference type="NCBI Taxonomy" id="3104729"/>
    <lineage>
        <taxon>Bacteria</taxon>
        <taxon>Pseudomonadati</taxon>
        <taxon>Bacteroidota</taxon>
        <taxon>Cytophagia</taxon>
        <taxon>Cytophagales</taxon>
        <taxon>Flectobacillaceae</taxon>
        <taxon>Aquirufa</taxon>
    </lineage>
</organism>
<feature type="transmembrane region" description="Helical" evidence="5">
    <location>
        <begin position="228"/>
        <end position="252"/>
    </location>
</feature>
<proteinExistence type="predicted"/>
<comment type="subcellular location">
    <subcellularLocation>
        <location evidence="1">Membrane</location>
        <topology evidence="1">Multi-pass membrane protein</topology>
    </subcellularLocation>
</comment>